<evidence type="ECO:0000256" key="11">
    <source>
        <dbReference type="ARBA" id="ARBA00025034"/>
    </source>
</evidence>
<evidence type="ECO:0000256" key="12">
    <source>
        <dbReference type="ARBA" id="ARBA00026028"/>
    </source>
</evidence>
<evidence type="ECO:0000256" key="15">
    <source>
        <dbReference type="ARBA" id="ARBA00033342"/>
    </source>
</evidence>
<comment type="subunit">
    <text evidence="12">Interacts with the Sec translocase complex via SecD. Specifically interacts with transmembrane segments of nascent integral membrane proteins during membrane integration.</text>
</comment>
<dbReference type="InterPro" id="IPR001708">
    <property type="entry name" value="YidC/ALB3/OXA1/COX18"/>
</dbReference>
<dbReference type="Proteomes" id="UP000524237">
    <property type="component" value="Unassembled WGS sequence"/>
</dbReference>
<dbReference type="NCBIfam" id="NF002350">
    <property type="entry name" value="PRK01315.1"/>
    <property type="match status" value="1"/>
</dbReference>
<feature type="transmembrane region" description="Helical" evidence="18">
    <location>
        <begin position="7"/>
        <end position="26"/>
    </location>
</feature>
<evidence type="ECO:0000256" key="4">
    <source>
        <dbReference type="ARBA" id="ARBA00022448"/>
    </source>
</evidence>
<evidence type="ECO:0000256" key="18">
    <source>
        <dbReference type="SAM" id="Phobius"/>
    </source>
</evidence>
<dbReference type="RefSeq" id="WP_182484769.1">
    <property type="nucleotide sequence ID" value="NZ_JACGWU010000004.1"/>
</dbReference>
<reference evidence="20 21" key="1">
    <citation type="submission" date="2020-07" db="EMBL/GenBank/DDBJ databases">
        <title>Sequencing the genomes of 1000 actinobacteria strains.</title>
        <authorList>
            <person name="Klenk H.-P."/>
        </authorList>
    </citation>
    <scope>NUCLEOTIDE SEQUENCE [LARGE SCALE GENOMIC DNA]</scope>
    <source>
        <strain evidence="20 21">DSM 23737</strain>
    </source>
</reference>
<dbReference type="CDD" id="cd20070">
    <property type="entry name" value="5TM_YidC_Alb3"/>
    <property type="match status" value="1"/>
</dbReference>
<evidence type="ECO:0000256" key="5">
    <source>
        <dbReference type="ARBA" id="ARBA00022475"/>
    </source>
</evidence>
<sequence length="324" mass="35981">MDIIGTILWPIKWAIELILVFFHWVWTSIGMDPTAGATWVLAIVGLVIVVRAALIPVFVKQIKSQRKMLEIAPQLKKIQDKYKGKRDQFSREAMSRETMELYKRTGSNPLSSCLPLLLQMPIFFGLFSVLNEAQNSKAGVGPLSSELAAQFGGASLFGIAPLHSSFSSAANAVPQQVSVMIIAVVMVILMTGSQFITQLQIVSKNMSEETKASPTFRQQRILLYLLPLVFAFSGFTFPLGVMFYWLVSNFWTMGQQFIVIRNMPTPGSQAAKAREERLARKGIAQLADGTPDANEPEPEPKPTQRQQPLGKNRSKKKPGKKSPQ</sequence>
<dbReference type="AlphaFoldDB" id="A0A7W3PNX5"/>
<gene>
    <name evidence="20" type="ORF">FB555_001429</name>
</gene>
<evidence type="ECO:0000256" key="13">
    <source>
        <dbReference type="ARBA" id="ARBA00031538"/>
    </source>
</evidence>
<feature type="transmembrane region" description="Helical" evidence="18">
    <location>
        <begin position="178"/>
        <end position="201"/>
    </location>
</feature>
<dbReference type="InterPro" id="IPR028055">
    <property type="entry name" value="YidC/Oxa/ALB_C"/>
</dbReference>
<dbReference type="GO" id="GO:0051205">
    <property type="term" value="P:protein insertion into membrane"/>
    <property type="evidence" value="ECO:0007669"/>
    <property type="project" value="TreeGrafter"/>
</dbReference>
<feature type="compositionally biased region" description="Basic residues" evidence="17">
    <location>
        <begin position="312"/>
        <end position="324"/>
    </location>
</feature>
<protein>
    <recommendedName>
        <fullName evidence="3">Membrane protein insertase YidC</fullName>
    </recommendedName>
    <alternativeName>
        <fullName evidence="15">Foldase YidC</fullName>
    </alternativeName>
    <alternativeName>
        <fullName evidence="14">Membrane integrase YidC</fullName>
    </alternativeName>
    <alternativeName>
        <fullName evidence="13">Membrane protein YidC</fullName>
    </alternativeName>
</protein>
<evidence type="ECO:0000256" key="7">
    <source>
        <dbReference type="ARBA" id="ARBA00022927"/>
    </source>
</evidence>
<evidence type="ECO:0000256" key="8">
    <source>
        <dbReference type="ARBA" id="ARBA00022989"/>
    </source>
</evidence>
<keyword evidence="9 18" id="KW-0472">Membrane</keyword>
<feature type="domain" description="Membrane insertase YidC/Oxa/ALB C-terminal" evidence="19">
    <location>
        <begin position="39"/>
        <end position="260"/>
    </location>
</feature>
<comment type="similarity">
    <text evidence="2">Belongs to the OXA1/ALB3/YidC family. Type 1 subfamily.</text>
</comment>
<keyword evidence="5" id="KW-1003">Cell membrane</keyword>
<feature type="transmembrane region" description="Helical" evidence="18">
    <location>
        <begin position="109"/>
        <end position="127"/>
    </location>
</feature>
<evidence type="ECO:0000256" key="14">
    <source>
        <dbReference type="ARBA" id="ARBA00033245"/>
    </source>
</evidence>
<evidence type="ECO:0000256" key="16">
    <source>
        <dbReference type="RuleBase" id="RU003945"/>
    </source>
</evidence>
<evidence type="ECO:0000256" key="6">
    <source>
        <dbReference type="ARBA" id="ARBA00022692"/>
    </source>
</evidence>
<dbReference type="PANTHER" id="PTHR12428:SF65">
    <property type="entry name" value="CYTOCHROME C OXIDASE ASSEMBLY PROTEIN COX18, MITOCHONDRIAL"/>
    <property type="match status" value="1"/>
</dbReference>
<comment type="function">
    <text evidence="11">Required for the insertion and/or proper folding and/or complex formation of integral membrane proteins into the membrane. Involved in integration of membrane proteins that insert both dependently and independently of the Sec translocase complex, as well as at least some lipoproteins. Aids folding of multispanning membrane proteins.</text>
</comment>
<evidence type="ECO:0000256" key="3">
    <source>
        <dbReference type="ARBA" id="ARBA00015325"/>
    </source>
</evidence>
<feature type="transmembrane region" description="Helical" evidence="18">
    <location>
        <begin position="38"/>
        <end position="59"/>
    </location>
</feature>
<keyword evidence="10" id="KW-0143">Chaperone</keyword>
<name>A0A7W3PNX5_9MICO</name>
<proteinExistence type="inferred from homology"/>
<dbReference type="EMBL" id="JACGWU010000004">
    <property type="protein sequence ID" value="MBA8829324.1"/>
    <property type="molecule type" value="Genomic_DNA"/>
</dbReference>
<dbReference type="Pfam" id="PF02096">
    <property type="entry name" value="60KD_IMP"/>
    <property type="match status" value="1"/>
</dbReference>
<evidence type="ECO:0000256" key="1">
    <source>
        <dbReference type="ARBA" id="ARBA00004651"/>
    </source>
</evidence>
<keyword evidence="8 18" id="KW-1133">Transmembrane helix</keyword>
<evidence type="ECO:0000256" key="2">
    <source>
        <dbReference type="ARBA" id="ARBA00010527"/>
    </source>
</evidence>
<keyword evidence="4" id="KW-0813">Transport</keyword>
<evidence type="ECO:0000313" key="20">
    <source>
        <dbReference type="EMBL" id="MBA8829324.1"/>
    </source>
</evidence>
<organism evidence="20 21">
    <name type="scientific">Alpinimonas psychrophila</name>
    <dbReference type="NCBI Taxonomy" id="748908"/>
    <lineage>
        <taxon>Bacteria</taxon>
        <taxon>Bacillati</taxon>
        <taxon>Actinomycetota</taxon>
        <taxon>Actinomycetes</taxon>
        <taxon>Micrococcales</taxon>
        <taxon>Microbacteriaceae</taxon>
        <taxon>Alpinimonas</taxon>
    </lineage>
</organism>
<evidence type="ECO:0000256" key="9">
    <source>
        <dbReference type="ARBA" id="ARBA00023136"/>
    </source>
</evidence>
<keyword evidence="6 16" id="KW-0812">Transmembrane</keyword>
<feature type="transmembrane region" description="Helical" evidence="18">
    <location>
        <begin position="221"/>
        <end position="247"/>
    </location>
</feature>
<keyword evidence="21" id="KW-1185">Reference proteome</keyword>
<dbReference type="GO" id="GO:0032977">
    <property type="term" value="F:membrane insertase activity"/>
    <property type="evidence" value="ECO:0007669"/>
    <property type="project" value="InterPro"/>
</dbReference>
<evidence type="ECO:0000259" key="19">
    <source>
        <dbReference type="Pfam" id="PF02096"/>
    </source>
</evidence>
<comment type="subcellular location">
    <subcellularLocation>
        <location evidence="1">Cell membrane</location>
        <topology evidence="1">Multi-pass membrane protein</topology>
    </subcellularLocation>
    <subcellularLocation>
        <location evidence="16">Membrane</location>
        <topology evidence="16">Multi-pass membrane protein</topology>
    </subcellularLocation>
</comment>
<dbReference type="PANTHER" id="PTHR12428">
    <property type="entry name" value="OXA1"/>
    <property type="match status" value="1"/>
</dbReference>
<feature type="region of interest" description="Disordered" evidence="17">
    <location>
        <begin position="270"/>
        <end position="324"/>
    </location>
</feature>
<accession>A0A7W3PNX5</accession>
<evidence type="ECO:0000256" key="10">
    <source>
        <dbReference type="ARBA" id="ARBA00023186"/>
    </source>
</evidence>
<dbReference type="NCBIfam" id="TIGR03592">
    <property type="entry name" value="yidC_oxa1_cterm"/>
    <property type="match status" value="1"/>
</dbReference>
<evidence type="ECO:0000256" key="17">
    <source>
        <dbReference type="SAM" id="MobiDB-lite"/>
    </source>
</evidence>
<evidence type="ECO:0000313" key="21">
    <source>
        <dbReference type="Proteomes" id="UP000524237"/>
    </source>
</evidence>
<dbReference type="GO" id="GO:0005886">
    <property type="term" value="C:plasma membrane"/>
    <property type="evidence" value="ECO:0007669"/>
    <property type="project" value="UniProtKB-SubCell"/>
</dbReference>
<dbReference type="GO" id="GO:0015031">
    <property type="term" value="P:protein transport"/>
    <property type="evidence" value="ECO:0007669"/>
    <property type="project" value="UniProtKB-KW"/>
</dbReference>
<comment type="caution">
    <text evidence="20">The sequence shown here is derived from an EMBL/GenBank/DDBJ whole genome shotgun (WGS) entry which is preliminary data.</text>
</comment>
<dbReference type="InterPro" id="IPR047196">
    <property type="entry name" value="YidC_ALB_C"/>
</dbReference>
<keyword evidence="7" id="KW-0653">Protein transport</keyword>